<keyword evidence="3" id="KW-1185">Reference proteome</keyword>
<organism evidence="3">
    <name type="scientific">Serpula lacrymans var. lacrymans (strain S7.3)</name>
    <name type="common">Dry rot fungus</name>
    <dbReference type="NCBI Taxonomy" id="936435"/>
    <lineage>
        <taxon>Eukaryota</taxon>
        <taxon>Fungi</taxon>
        <taxon>Dikarya</taxon>
        <taxon>Basidiomycota</taxon>
        <taxon>Agaricomycotina</taxon>
        <taxon>Agaricomycetes</taxon>
        <taxon>Agaricomycetidae</taxon>
        <taxon>Boletales</taxon>
        <taxon>Coniophorineae</taxon>
        <taxon>Serpulaceae</taxon>
        <taxon>Serpula</taxon>
    </lineage>
</organism>
<keyword evidence="1" id="KW-0472">Membrane</keyword>
<proteinExistence type="predicted"/>
<reference evidence="3" key="1">
    <citation type="journal article" date="2011" name="Science">
        <title>The plant cell wall-decomposing machinery underlies the functional diversity of forest fungi.</title>
        <authorList>
            <person name="Eastwood D.C."/>
            <person name="Floudas D."/>
            <person name="Binder M."/>
            <person name="Majcherczyk A."/>
            <person name="Schneider P."/>
            <person name="Aerts A."/>
            <person name="Asiegbu F.O."/>
            <person name="Baker S.E."/>
            <person name="Barry K."/>
            <person name="Bendiksby M."/>
            <person name="Blumentritt M."/>
            <person name="Coutinho P.M."/>
            <person name="Cullen D."/>
            <person name="de Vries R.P."/>
            <person name="Gathman A."/>
            <person name="Goodell B."/>
            <person name="Henrissat B."/>
            <person name="Ihrmark K."/>
            <person name="Kauserud H."/>
            <person name="Kohler A."/>
            <person name="LaButti K."/>
            <person name="Lapidus A."/>
            <person name="Lavin J.L."/>
            <person name="Lee Y.-H."/>
            <person name="Lindquist E."/>
            <person name="Lilly W."/>
            <person name="Lucas S."/>
            <person name="Morin E."/>
            <person name="Murat C."/>
            <person name="Oguiza J.A."/>
            <person name="Park J."/>
            <person name="Pisabarro A.G."/>
            <person name="Riley R."/>
            <person name="Rosling A."/>
            <person name="Salamov A."/>
            <person name="Schmidt O."/>
            <person name="Schmutz J."/>
            <person name="Skrede I."/>
            <person name="Stenlid J."/>
            <person name="Wiebenga A."/>
            <person name="Xie X."/>
            <person name="Kuees U."/>
            <person name="Hibbett D.S."/>
            <person name="Hoffmeister D."/>
            <person name="Hoegberg N."/>
            <person name="Martin F."/>
            <person name="Grigoriev I.V."/>
            <person name="Watkinson S.C."/>
        </authorList>
    </citation>
    <scope>NUCLEOTIDE SEQUENCE [LARGE SCALE GENOMIC DNA]</scope>
    <source>
        <strain evidence="3">strain S7.3</strain>
    </source>
</reference>
<dbReference type="InParanoid" id="F8PVS7"/>
<keyword evidence="1" id="KW-0812">Transmembrane</keyword>
<sequence length="100" mass="11464">MELPTDAPAIHQTLPDISANCLYNSWKALIPMLITLQLNYFAKTLGKPLVTTCDTILLCVHPDCVWKQTSLVCLFFHHMCLLFLSWFLLIYFQVFPTSIS</sequence>
<evidence type="ECO:0000313" key="2">
    <source>
        <dbReference type="EMBL" id="EGO00211.1"/>
    </source>
</evidence>
<evidence type="ECO:0000313" key="3">
    <source>
        <dbReference type="Proteomes" id="UP000008063"/>
    </source>
</evidence>
<protein>
    <submittedName>
        <fullName evidence="2">Uncharacterized protein</fullName>
    </submittedName>
</protein>
<gene>
    <name evidence="2" type="ORF">SERLA73DRAFT_52842</name>
</gene>
<dbReference type="OrthoDB" id="2691413at2759"/>
<dbReference type="STRING" id="936435.F8PVS7"/>
<accession>F8PVS7</accession>
<dbReference type="Proteomes" id="UP000008063">
    <property type="component" value="Unassembled WGS sequence"/>
</dbReference>
<name>F8PVS7_SERL3</name>
<dbReference type="AlphaFoldDB" id="F8PVS7"/>
<keyword evidence="1" id="KW-1133">Transmembrane helix</keyword>
<evidence type="ECO:0000256" key="1">
    <source>
        <dbReference type="SAM" id="Phobius"/>
    </source>
</evidence>
<dbReference type="EMBL" id="GL945479">
    <property type="protein sequence ID" value="EGO00211.1"/>
    <property type="molecule type" value="Genomic_DNA"/>
</dbReference>
<dbReference type="HOGENOM" id="CLU_2307770_0_0_1"/>
<feature type="transmembrane region" description="Helical" evidence="1">
    <location>
        <begin position="71"/>
        <end position="94"/>
    </location>
</feature>